<dbReference type="EMBL" id="SNZK01000014">
    <property type="protein sequence ID" value="TDR51187.1"/>
    <property type="molecule type" value="Genomic_DNA"/>
</dbReference>
<sequence length="36" mass="4337">MLDLKISLFSIFENTEQIYTEAMKMKFDILMLKTSY</sequence>
<evidence type="ECO:0000313" key="2">
    <source>
        <dbReference type="Proteomes" id="UP000295558"/>
    </source>
</evidence>
<keyword evidence="2" id="KW-1185">Reference proteome</keyword>
<name>A0A4R6ZG09_9LIST</name>
<dbReference type="Proteomes" id="UP000295558">
    <property type="component" value="Unassembled WGS sequence"/>
</dbReference>
<protein>
    <submittedName>
        <fullName evidence="1">Uncharacterized protein</fullName>
    </submittedName>
</protein>
<organism evidence="1 2">
    <name type="scientific">Listeria rocourtiae</name>
    <dbReference type="NCBI Taxonomy" id="647910"/>
    <lineage>
        <taxon>Bacteria</taxon>
        <taxon>Bacillati</taxon>
        <taxon>Bacillota</taxon>
        <taxon>Bacilli</taxon>
        <taxon>Bacillales</taxon>
        <taxon>Listeriaceae</taxon>
        <taxon>Listeria</taxon>
    </lineage>
</organism>
<dbReference type="AlphaFoldDB" id="A0A4R6ZG09"/>
<accession>A0A4R6ZG09</accession>
<proteinExistence type="predicted"/>
<comment type="caution">
    <text evidence="1">The sequence shown here is derived from an EMBL/GenBank/DDBJ whole genome shotgun (WGS) entry which is preliminary data.</text>
</comment>
<reference evidence="1 2" key="1">
    <citation type="submission" date="2019-03" db="EMBL/GenBank/DDBJ databases">
        <title>Genomic Encyclopedia of Type Strains, Phase III (KMG-III): the genomes of soil and plant-associated and newly described type strains.</title>
        <authorList>
            <person name="Whitman W."/>
        </authorList>
    </citation>
    <scope>NUCLEOTIDE SEQUENCE [LARGE SCALE GENOMIC DNA]</scope>
    <source>
        <strain evidence="1 2">CECT 7972</strain>
    </source>
</reference>
<evidence type="ECO:0000313" key="1">
    <source>
        <dbReference type="EMBL" id="TDR51187.1"/>
    </source>
</evidence>
<gene>
    <name evidence="1" type="ORF">DFP96_11417</name>
</gene>